<reference evidence="2 3" key="1">
    <citation type="journal article" date="2018" name="Nat. Ecol. Evol.">
        <title>Pezizomycetes genomes reveal the molecular basis of ectomycorrhizal truffle lifestyle.</title>
        <authorList>
            <person name="Murat C."/>
            <person name="Payen T."/>
            <person name="Noel B."/>
            <person name="Kuo A."/>
            <person name="Morin E."/>
            <person name="Chen J."/>
            <person name="Kohler A."/>
            <person name="Krizsan K."/>
            <person name="Balestrini R."/>
            <person name="Da Silva C."/>
            <person name="Montanini B."/>
            <person name="Hainaut M."/>
            <person name="Levati E."/>
            <person name="Barry K.W."/>
            <person name="Belfiori B."/>
            <person name="Cichocki N."/>
            <person name="Clum A."/>
            <person name="Dockter R.B."/>
            <person name="Fauchery L."/>
            <person name="Guy J."/>
            <person name="Iotti M."/>
            <person name="Le Tacon F."/>
            <person name="Lindquist E.A."/>
            <person name="Lipzen A."/>
            <person name="Malagnac F."/>
            <person name="Mello A."/>
            <person name="Molinier V."/>
            <person name="Miyauchi S."/>
            <person name="Poulain J."/>
            <person name="Riccioni C."/>
            <person name="Rubini A."/>
            <person name="Sitrit Y."/>
            <person name="Splivallo R."/>
            <person name="Traeger S."/>
            <person name="Wang M."/>
            <person name="Zifcakova L."/>
            <person name="Wipf D."/>
            <person name="Zambonelli A."/>
            <person name="Paolocci F."/>
            <person name="Nowrousian M."/>
            <person name="Ottonello S."/>
            <person name="Baldrian P."/>
            <person name="Spatafora J.W."/>
            <person name="Henrissat B."/>
            <person name="Nagy L.G."/>
            <person name="Aury J.M."/>
            <person name="Wincker P."/>
            <person name="Grigoriev I.V."/>
            <person name="Bonfante P."/>
            <person name="Martin F.M."/>
        </authorList>
    </citation>
    <scope>NUCLEOTIDE SEQUENCE [LARGE SCALE GENOMIC DNA]</scope>
    <source>
        <strain evidence="2 3">RN42</strain>
    </source>
</reference>
<name>A0A3N4I7U5_ASCIM</name>
<feature type="region of interest" description="Disordered" evidence="1">
    <location>
        <begin position="261"/>
        <end position="285"/>
    </location>
</feature>
<dbReference type="Proteomes" id="UP000275078">
    <property type="component" value="Unassembled WGS sequence"/>
</dbReference>
<dbReference type="AlphaFoldDB" id="A0A3N4I7U5"/>
<gene>
    <name evidence="2" type="ORF">BJ508DRAFT_307635</name>
</gene>
<keyword evidence="3" id="KW-1185">Reference proteome</keyword>
<protein>
    <submittedName>
        <fullName evidence="2">Uncharacterized protein</fullName>
    </submittedName>
</protein>
<evidence type="ECO:0000313" key="2">
    <source>
        <dbReference type="EMBL" id="RPA80251.1"/>
    </source>
</evidence>
<feature type="compositionally biased region" description="Low complexity" evidence="1">
    <location>
        <begin position="261"/>
        <end position="278"/>
    </location>
</feature>
<dbReference type="EMBL" id="ML119690">
    <property type="protein sequence ID" value="RPA80251.1"/>
    <property type="molecule type" value="Genomic_DNA"/>
</dbReference>
<evidence type="ECO:0000313" key="3">
    <source>
        <dbReference type="Proteomes" id="UP000275078"/>
    </source>
</evidence>
<evidence type="ECO:0000256" key="1">
    <source>
        <dbReference type="SAM" id="MobiDB-lite"/>
    </source>
</evidence>
<organism evidence="2 3">
    <name type="scientific">Ascobolus immersus RN42</name>
    <dbReference type="NCBI Taxonomy" id="1160509"/>
    <lineage>
        <taxon>Eukaryota</taxon>
        <taxon>Fungi</taxon>
        <taxon>Dikarya</taxon>
        <taxon>Ascomycota</taxon>
        <taxon>Pezizomycotina</taxon>
        <taxon>Pezizomycetes</taxon>
        <taxon>Pezizales</taxon>
        <taxon>Ascobolaceae</taxon>
        <taxon>Ascobolus</taxon>
    </lineage>
</organism>
<proteinExistence type="predicted"/>
<accession>A0A3N4I7U5</accession>
<sequence>MPPNATSPAEYSWVLADRGSTEDDAPVRPLASASPVNTVYSTLGHHRFLSCYGLRMTLFHFQSLSNVHHPASVCFTAWKEPAKLGDGGQHHRRNVDALRMEAVTGQGIISVLESHGGFSNQTSSATASQASRIHSDEAKIYGRKFEKRLLLIRRWMSRCLWFPLVRLRWTAQGSFSPLTTINFNYNLVASTFHKPIQKLLLAQGFILLFPSPPFMVDSGKLIGEVVEFLRKSIVLSTPLQISSLDTIPIKHQSQLHQNITMSTPTSESSATPPSDTPSGSPPGKPLSLPPHYSHALFHRLAQPDADDEGFNLQPSLVPAKFYPFLALCQELDMTPYDQVLFDDSLQYFIDQEGVRDLLVMLYYFPKDAHGEPDGSFDDDEEVVSNAFKYVVAFVNSGGWFCTYTFDDGANRNGFKWEDTGACWERARATLRGLLNGSRDLSFLQQAQELFLACTSKAKGLCSRPLRRTESLIGWDDRKVTPSGTYNKSHHCTMCCFVDASFCYAGGDSLRRSSSAGVVLDALVLQVWLWKRKFNCLNNDPNEQSNPNSER</sequence>